<feature type="transmembrane region" description="Helical" evidence="6">
    <location>
        <begin position="355"/>
        <end position="377"/>
    </location>
</feature>
<dbReference type="GO" id="GO:0005886">
    <property type="term" value="C:plasma membrane"/>
    <property type="evidence" value="ECO:0007669"/>
    <property type="project" value="UniProtKB-SubCell"/>
</dbReference>
<dbReference type="PIRSF" id="PIRSF032178">
    <property type="entry name" value="UCP032178"/>
    <property type="match status" value="1"/>
</dbReference>
<dbReference type="Pfam" id="PF04286">
    <property type="entry name" value="DUF445"/>
    <property type="match status" value="1"/>
</dbReference>
<dbReference type="RefSeq" id="WP_240257015.1">
    <property type="nucleotide sequence ID" value="NZ_JAKTTI010000033.1"/>
</dbReference>
<organism evidence="7 8">
    <name type="scientific">Fredinandcohnia quinoae</name>
    <dbReference type="NCBI Taxonomy" id="2918902"/>
    <lineage>
        <taxon>Bacteria</taxon>
        <taxon>Bacillati</taxon>
        <taxon>Bacillota</taxon>
        <taxon>Bacilli</taxon>
        <taxon>Bacillales</taxon>
        <taxon>Bacillaceae</taxon>
        <taxon>Fredinandcohnia</taxon>
    </lineage>
</organism>
<dbReference type="InterPro" id="IPR016991">
    <property type="entry name" value="UCP032178"/>
</dbReference>
<evidence type="ECO:0000313" key="7">
    <source>
        <dbReference type="EMBL" id="MCH1627094.1"/>
    </source>
</evidence>
<evidence type="ECO:0000256" key="1">
    <source>
        <dbReference type="ARBA" id="ARBA00004236"/>
    </source>
</evidence>
<sequence length="378" mass="43155">MEGLILILFMVVIGAIIGGVTNHLAIKMLFHPYKAIYIGGKRLPFTPGLIPKRRDELARQMGKLVVEHLLTPESIKKKLRDESFVNGMETWAKEEAERLLASDKNIIQVAEFFGVQNLDRKTEEKILTFIEKKFVELSNKFRTKEIGEVLPVGLIEKIEMKFPDIANYIADKGIDYFESEEGKRRLGKMIDDFLATRGMLGNMVQMFLGNSSMVDKVQPEIIKFLSNPGTRELLVSLIDKEWNKVKAWEFGKVEELIGSDKILSIVKKQTRNLLPISTYFERPVYSLLQPFKDRLINEGIPKVILLAGEMLANRVEKMMERLHLADIVKNQVETFSVDRLEEMILSISKREFKMITYLGALLGGIIGVFQGVIALFMN</sequence>
<dbReference type="AlphaFoldDB" id="A0AAW5E853"/>
<evidence type="ECO:0000256" key="6">
    <source>
        <dbReference type="SAM" id="Phobius"/>
    </source>
</evidence>
<evidence type="ECO:0000256" key="3">
    <source>
        <dbReference type="ARBA" id="ARBA00022692"/>
    </source>
</evidence>
<dbReference type="EMBL" id="JAKTTI010000033">
    <property type="protein sequence ID" value="MCH1627094.1"/>
    <property type="molecule type" value="Genomic_DNA"/>
</dbReference>
<comment type="subcellular location">
    <subcellularLocation>
        <location evidence="1">Cell membrane</location>
    </subcellularLocation>
</comment>
<keyword evidence="8" id="KW-1185">Reference proteome</keyword>
<protein>
    <submittedName>
        <fullName evidence="7">DUF445 family protein</fullName>
    </submittedName>
</protein>
<accession>A0AAW5E853</accession>
<reference evidence="7" key="1">
    <citation type="submission" date="2022-02" db="EMBL/GenBank/DDBJ databases">
        <title>Fredinandcohnia quinoae sp. nov. isolated from Chenopodium quinoa seeds.</title>
        <authorList>
            <person name="Saati-Santamaria Z."/>
            <person name="Flores-Felix J.D."/>
            <person name="Igual J.M."/>
            <person name="Velazquez E."/>
            <person name="Garcia-Fraile P."/>
            <person name="Martinez-Molina E."/>
        </authorList>
    </citation>
    <scope>NUCLEOTIDE SEQUENCE</scope>
    <source>
        <strain evidence="7">SECRCQ15</strain>
    </source>
</reference>
<keyword evidence="3 6" id="KW-0812">Transmembrane</keyword>
<dbReference type="Proteomes" id="UP001431131">
    <property type="component" value="Unassembled WGS sequence"/>
</dbReference>
<evidence type="ECO:0000256" key="2">
    <source>
        <dbReference type="ARBA" id="ARBA00008053"/>
    </source>
</evidence>
<keyword evidence="5 6" id="KW-0472">Membrane</keyword>
<evidence type="ECO:0000256" key="5">
    <source>
        <dbReference type="ARBA" id="ARBA00023136"/>
    </source>
</evidence>
<evidence type="ECO:0000313" key="8">
    <source>
        <dbReference type="Proteomes" id="UP001431131"/>
    </source>
</evidence>
<dbReference type="InterPro" id="IPR007383">
    <property type="entry name" value="DUF445"/>
</dbReference>
<proteinExistence type="inferred from homology"/>
<keyword evidence="4 6" id="KW-1133">Transmembrane helix</keyword>
<name>A0AAW5E853_9BACI</name>
<feature type="transmembrane region" description="Helical" evidence="6">
    <location>
        <begin position="6"/>
        <end position="26"/>
    </location>
</feature>
<dbReference type="PANTHER" id="PTHR35791:SF1">
    <property type="entry name" value="UPF0754 MEMBRANE PROTEIN YHEB"/>
    <property type="match status" value="1"/>
</dbReference>
<dbReference type="PANTHER" id="PTHR35791">
    <property type="entry name" value="UPF0754 MEMBRANE PROTEIN YHEB"/>
    <property type="match status" value="1"/>
</dbReference>
<gene>
    <name evidence="7" type="ORF">MJG50_17310</name>
</gene>
<comment type="caution">
    <text evidence="7">The sequence shown here is derived from an EMBL/GenBank/DDBJ whole genome shotgun (WGS) entry which is preliminary data.</text>
</comment>
<comment type="similarity">
    <text evidence="2">Belongs to the UPF0754 family.</text>
</comment>
<evidence type="ECO:0000256" key="4">
    <source>
        <dbReference type="ARBA" id="ARBA00022989"/>
    </source>
</evidence>